<keyword evidence="5" id="KW-0732">Signal</keyword>
<feature type="chain" id="PRO_5025420325" evidence="5">
    <location>
        <begin position="28"/>
        <end position="104"/>
    </location>
</feature>
<dbReference type="PANTHER" id="PTHR16866">
    <property type="entry name" value="GASTRIN-RELEASING PEPTIDE"/>
    <property type="match status" value="1"/>
</dbReference>
<dbReference type="GO" id="GO:0005184">
    <property type="term" value="F:neuropeptide hormone activity"/>
    <property type="evidence" value="ECO:0007669"/>
    <property type="project" value="TreeGrafter"/>
</dbReference>
<dbReference type="AlphaFoldDB" id="A0A3B5K5H6"/>
<evidence type="ECO:0000313" key="7">
    <source>
        <dbReference type="Proteomes" id="UP000005226"/>
    </source>
</evidence>
<evidence type="ECO:0000256" key="3">
    <source>
        <dbReference type="ARBA" id="ARBA00022525"/>
    </source>
</evidence>
<evidence type="ECO:0000256" key="5">
    <source>
        <dbReference type="SAM" id="SignalP"/>
    </source>
</evidence>
<dbReference type="PANTHER" id="PTHR16866:SF3">
    <property type="entry name" value="NEUROMEDIN-B"/>
    <property type="match status" value="1"/>
</dbReference>
<protein>
    <submittedName>
        <fullName evidence="6">Uncharacterized protein</fullName>
    </submittedName>
</protein>
<evidence type="ECO:0000256" key="4">
    <source>
        <dbReference type="ARBA" id="ARBA00022815"/>
    </source>
</evidence>
<dbReference type="InParanoid" id="A0A3B5K5H6"/>
<dbReference type="GO" id="GO:0046887">
    <property type="term" value="P:positive regulation of hormone secretion"/>
    <property type="evidence" value="ECO:0007669"/>
    <property type="project" value="TreeGrafter"/>
</dbReference>
<dbReference type="STRING" id="31033.ENSTRUP00000051185"/>
<dbReference type="GeneTree" id="ENSGT00940000172424"/>
<dbReference type="GO" id="GO:0043005">
    <property type="term" value="C:neuron projection"/>
    <property type="evidence" value="ECO:0007669"/>
    <property type="project" value="TreeGrafter"/>
</dbReference>
<dbReference type="OMA" id="HGARSNN"/>
<feature type="signal peptide" evidence="5">
    <location>
        <begin position="1"/>
        <end position="27"/>
    </location>
</feature>
<keyword evidence="7" id="KW-1185">Reference proteome</keyword>
<dbReference type="GO" id="GO:0031710">
    <property type="term" value="F:neuromedin B receptor binding"/>
    <property type="evidence" value="ECO:0007669"/>
    <property type="project" value="TreeGrafter"/>
</dbReference>
<accession>A0A3B5K5H6</accession>
<reference evidence="6 7" key="1">
    <citation type="journal article" date="2011" name="Genome Biol. Evol.">
        <title>Integration of the genetic map and genome assembly of fugu facilitates insights into distinct features of genome evolution in teleosts and mammals.</title>
        <authorList>
            <person name="Kai W."/>
            <person name="Kikuchi K."/>
            <person name="Tohari S."/>
            <person name="Chew A.K."/>
            <person name="Tay A."/>
            <person name="Fujiwara A."/>
            <person name="Hosoya S."/>
            <person name="Suetake H."/>
            <person name="Naruse K."/>
            <person name="Brenner S."/>
            <person name="Suzuki Y."/>
            <person name="Venkatesh B."/>
        </authorList>
    </citation>
    <scope>NUCLEOTIDE SEQUENCE [LARGE SCALE GENOMIC DNA]</scope>
</reference>
<sequence>MQVRVGLWTAGLISSFILLSCVSVTSAMSLDLTELRNKVSEIKVNPRWNLWASGHFMGKKSVAENSFGKVPAIVRGISPLDYKKDMQTLLIQILKPQWKQAGDM</sequence>
<dbReference type="PROSITE" id="PS00257">
    <property type="entry name" value="BOMBESIN"/>
    <property type="match status" value="1"/>
</dbReference>
<proteinExistence type="inferred from homology"/>
<dbReference type="Pfam" id="PF02044">
    <property type="entry name" value="Bombesin"/>
    <property type="match status" value="1"/>
</dbReference>
<comment type="similarity">
    <text evidence="2">Belongs to the bombesin/neuromedin-B/ranatensin family.</text>
</comment>
<evidence type="ECO:0000256" key="2">
    <source>
        <dbReference type="ARBA" id="ARBA00010012"/>
    </source>
</evidence>
<reference evidence="6" key="2">
    <citation type="submission" date="2025-08" db="UniProtKB">
        <authorList>
            <consortium name="Ensembl"/>
        </authorList>
    </citation>
    <scope>IDENTIFICATION</scope>
</reference>
<keyword evidence="4" id="KW-0027">Amidation</keyword>
<evidence type="ECO:0000256" key="1">
    <source>
        <dbReference type="ARBA" id="ARBA00004613"/>
    </source>
</evidence>
<dbReference type="InterPro" id="IPR000874">
    <property type="entry name" value="Bombesin"/>
</dbReference>
<evidence type="ECO:0000313" key="6">
    <source>
        <dbReference type="Ensembl" id="ENSTRUP00000051185.2"/>
    </source>
</evidence>
<organism evidence="6 7">
    <name type="scientific">Takifugu rubripes</name>
    <name type="common">Japanese pufferfish</name>
    <name type="synonym">Fugu rubripes</name>
    <dbReference type="NCBI Taxonomy" id="31033"/>
    <lineage>
        <taxon>Eukaryota</taxon>
        <taxon>Metazoa</taxon>
        <taxon>Chordata</taxon>
        <taxon>Craniata</taxon>
        <taxon>Vertebrata</taxon>
        <taxon>Euteleostomi</taxon>
        <taxon>Actinopterygii</taxon>
        <taxon>Neopterygii</taxon>
        <taxon>Teleostei</taxon>
        <taxon>Neoteleostei</taxon>
        <taxon>Acanthomorphata</taxon>
        <taxon>Eupercaria</taxon>
        <taxon>Tetraodontiformes</taxon>
        <taxon>Tetradontoidea</taxon>
        <taxon>Tetraodontidae</taxon>
        <taxon>Takifugu</taxon>
    </lineage>
</organism>
<dbReference type="PROSITE" id="PS51257">
    <property type="entry name" value="PROKAR_LIPOPROTEIN"/>
    <property type="match status" value="1"/>
</dbReference>
<dbReference type="GO" id="GO:0005576">
    <property type="term" value="C:extracellular region"/>
    <property type="evidence" value="ECO:0007669"/>
    <property type="project" value="UniProtKB-SubCell"/>
</dbReference>
<comment type="subcellular location">
    <subcellularLocation>
        <location evidence="1">Secreted</location>
    </subcellularLocation>
</comment>
<name>A0A3B5K5H6_TAKRU</name>
<dbReference type="Ensembl" id="ENSTRUT00000058420.2">
    <property type="protein sequence ID" value="ENSTRUP00000051185.2"/>
    <property type="gene ID" value="ENSTRUG00000019724.2"/>
</dbReference>
<dbReference type="Proteomes" id="UP000005226">
    <property type="component" value="Chromosome 9"/>
</dbReference>
<keyword evidence="3" id="KW-0964">Secreted</keyword>
<reference evidence="6" key="3">
    <citation type="submission" date="2025-09" db="UniProtKB">
        <authorList>
            <consortium name="Ensembl"/>
        </authorList>
    </citation>
    <scope>IDENTIFICATION</scope>
</reference>
<dbReference type="GO" id="GO:0007218">
    <property type="term" value="P:neuropeptide signaling pathway"/>
    <property type="evidence" value="ECO:0007669"/>
    <property type="project" value="InterPro"/>
</dbReference>